<dbReference type="GO" id="GO:0016747">
    <property type="term" value="F:acyltransferase activity, transferring groups other than amino-acyl groups"/>
    <property type="evidence" value="ECO:0007669"/>
    <property type="project" value="InterPro"/>
</dbReference>
<dbReference type="SUPFAM" id="SSF55729">
    <property type="entry name" value="Acyl-CoA N-acyltransferases (Nat)"/>
    <property type="match status" value="1"/>
</dbReference>
<comment type="caution">
    <text evidence="2">The sequence shown here is derived from an EMBL/GenBank/DDBJ whole genome shotgun (WGS) entry which is preliminary data.</text>
</comment>
<sequence>MKFILRDKSLEFIRANESHAEAFYKYILTLEGDNKNFIVNRYMKISLENIKNIKWNENPMFLALYKEEVIGSVQLVIGKYFGPNRQAHVGEISYSVKKEFRGSGLIYGLIYYALKNTKVSILTAWVDIRNVKSQKLLERIGFKRLGVIEKFMYSPSEEIYTDMIMYFGNSDIVIEETKKKYVKARFNRRRTS</sequence>
<gene>
    <name evidence="2" type="ORF">B9Q09_02315</name>
</gene>
<dbReference type="PANTHER" id="PTHR43792">
    <property type="entry name" value="GNAT FAMILY, PUTATIVE (AFU_ORTHOLOGUE AFUA_3G00765)-RELATED-RELATED"/>
    <property type="match status" value="1"/>
</dbReference>
<organism evidence="2 3">
    <name type="scientific">Candidatus Marsarchaeota G2 archaeon ECH_B_SAG-C16</name>
    <dbReference type="NCBI Taxonomy" id="1978163"/>
    <lineage>
        <taxon>Archaea</taxon>
        <taxon>Candidatus Marsarchaeota</taxon>
        <taxon>Candidatus Marsarchaeota group 2</taxon>
    </lineage>
</organism>
<dbReference type="EMBL" id="NEXK01000048">
    <property type="protein sequence ID" value="PSN96332.1"/>
    <property type="molecule type" value="Genomic_DNA"/>
</dbReference>
<reference evidence="2 3" key="1">
    <citation type="submission" date="2017-04" db="EMBL/GenBank/DDBJ databases">
        <title>Novel microbial lineages endemic to geothermal iron-oxide mats fill important gaps in the evolutionary history of Archaea.</title>
        <authorList>
            <person name="Jay Z.J."/>
            <person name="Beam J.P."/>
            <person name="Dlakic M."/>
            <person name="Rusch D.B."/>
            <person name="Kozubal M.A."/>
            <person name="Inskeep W.P."/>
        </authorList>
    </citation>
    <scope>NUCLEOTIDE SEQUENCE [LARGE SCALE GENOMIC DNA]</scope>
    <source>
        <strain evidence="2">ECH_B_SAG-C16</strain>
    </source>
</reference>
<protein>
    <recommendedName>
        <fullName evidence="1">N-acetyltransferase domain-containing protein</fullName>
    </recommendedName>
</protein>
<evidence type="ECO:0000313" key="3">
    <source>
        <dbReference type="Proteomes" id="UP000240681"/>
    </source>
</evidence>
<dbReference type="AlphaFoldDB" id="A0A2R6BCH7"/>
<dbReference type="PROSITE" id="PS51186">
    <property type="entry name" value="GNAT"/>
    <property type="match status" value="1"/>
</dbReference>
<dbReference type="InterPro" id="IPR000182">
    <property type="entry name" value="GNAT_dom"/>
</dbReference>
<dbReference type="InterPro" id="IPR016181">
    <property type="entry name" value="Acyl_CoA_acyltransferase"/>
</dbReference>
<dbReference type="Pfam" id="PF00583">
    <property type="entry name" value="Acetyltransf_1"/>
    <property type="match status" value="1"/>
</dbReference>
<dbReference type="Gene3D" id="3.40.630.30">
    <property type="match status" value="1"/>
</dbReference>
<proteinExistence type="predicted"/>
<dbReference type="Proteomes" id="UP000240681">
    <property type="component" value="Unassembled WGS sequence"/>
</dbReference>
<accession>A0A2R6BCH7</accession>
<evidence type="ECO:0000313" key="2">
    <source>
        <dbReference type="EMBL" id="PSN96332.1"/>
    </source>
</evidence>
<dbReference type="InterPro" id="IPR051531">
    <property type="entry name" value="N-acetyltransferase"/>
</dbReference>
<name>A0A2R6BCH7_9ARCH</name>
<evidence type="ECO:0000259" key="1">
    <source>
        <dbReference type="PROSITE" id="PS51186"/>
    </source>
</evidence>
<feature type="domain" description="N-acetyltransferase" evidence="1">
    <location>
        <begin position="10"/>
        <end position="168"/>
    </location>
</feature>